<proteinExistence type="predicted"/>
<comment type="caution">
    <text evidence="1">The sequence shown here is derived from an EMBL/GenBank/DDBJ whole genome shotgun (WGS) entry which is preliminary data.</text>
</comment>
<name>A0A0F9SVH4_9ZZZZ</name>
<dbReference type="AlphaFoldDB" id="A0A0F9SVH4"/>
<organism evidence="1">
    <name type="scientific">marine sediment metagenome</name>
    <dbReference type="NCBI Taxonomy" id="412755"/>
    <lineage>
        <taxon>unclassified sequences</taxon>
        <taxon>metagenomes</taxon>
        <taxon>ecological metagenomes</taxon>
    </lineage>
</organism>
<sequence>MKRRGFLSWIGLGVPAVVAGTICKDIEIKEDTGPPVLRIASSNNKWDTHFNITIPNGSLGLYIAPLSPNSIAMRKWAKEFDKWKDSRKD</sequence>
<evidence type="ECO:0000313" key="1">
    <source>
        <dbReference type="EMBL" id="KKN66642.1"/>
    </source>
</evidence>
<reference evidence="1" key="1">
    <citation type="journal article" date="2015" name="Nature">
        <title>Complex archaea that bridge the gap between prokaryotes and eukaryotes.</title>
        <authorList>
            <person name="Spang A."/>
            <person name="Saw J.H."/>
            <person name="Jorgensen S.L."/>
            <person name="Zaremba-Niedzwiedzka K."/>
            <person name="Martijn J."/>
            <person name="Lind A.E."/>
            <person name="van Eijk R."/>
            <person name="Schleper C."/>
            <person name="Guy L."/>
            <person name="Ettema T.J."/>
        </authorList>
    </citation>
    <scope>NUCLEOTIDE SEQUENCE</scope>
</reference>
<gene>
    <name evidence="1" type="ORF">LCGC14_0469770</name>
</gene>
<accession>A0A0F9SVH4</accession>
<dbReference type="EMBL" id="LAZR01000495">
    <property type="protein sequence ID" value="KKN66642.1"/>
    <property type="molecule type" value="Genomic_DNA"/>
</dbReference>
<protein>
    <submittedName>
        <fullName evidence="1">Uncharacterized protein</fullName>
    </submittedName>
</protein>